<feature type="compositionally biased region" description="Polar residues" evidence="15">
    <location>
        <begin position="659"/>
        <end position="673"/>
    </location>
</feature>
<dbReference type="Pfam" id="PF00069">
    <property type="entry name" value="Pkinase"/>
    <property type="match status" value="2"/>
</dbReference>
<evidence type="ECO:0000256" key="11">
    <source>
        <dbReference type="ARBA" id="ARBA00030980"/>
    </source>
</evidence>
<dbReference type="AlphaFoldDB" id="A0AAE0JRN6"/>
<sequence>MDSPRSSQPAQSSERVLRQNLHYYDLGDQPRAAVEDANDYREGGFHPVVIGDLLGECGRFRVVDKLGDGGCGTVWLCRDQAENKWRAVKILSAHMSHNCRDIIAIDHFTSMGIGREQREENHVFLPLDHFWIKGPNGDHLCHVLPLLGPSLRVLMDTYRDNEALLKDISFQLVEAMDFIHSADICHGDFRAENILLRLSDEIDDMTEADLREKLGMGDRETTSVVIADCDEADRDPGVPDYLVSKVEVDISSGFCLPKVAVVDFGMAYRAENCPTNHTGIPFHYAAPEDMFLQVEHGFEADIWTLACTIYEIHTEYLPFTEDGEVSEAVRNMETEIGPLPRRYREAYQESLGPLSKNEVEIPDDLPVSITTQNIERTKKDMMDAKHTDRLLVAGMVGEVPLRRLKQTTDATGGVEDYKVSGRIPPFYPSYREMCETQHDPRELVSARMSLSAANKLADFLMTIFKWDPLERASTGDLLNHEWFEDHRTRLGLLDSRRKAHWGSRSVSNIKSISSSSSSSSSENSRDENDSSFVDTLALSISTTPNSPSNVQRSRDDEELKTIPEEEDNSDSSNGDEITRSASPRPKEDQDDEQATTIPEEGKKEMDDSNANTPVPEEEERAEADCDSNALRDATPQDQTDGDEQASPAPEEPQLEDDSNPNSPRDLTVQNQINGEERDLEAGTEPVEPPKTRFWSRLPRPRFLTRAIGWLVSLVKKVWKS</sequence>
<feature type="compositionally biased region" description="Polar residues" evidence="15">
    <location>
        <begin position="538"/>
        <end position="551"/>
    </location>
</feature>
<evidence type="ECO:0000256" key="10">
    <source>
        <dbReference type="ARBA" id="ARBA00022840"/>
    </source>
</evidence>
<keyword evidence="8" id="KW-0547">Nucleotide-binding</keyword>
<evidence type="ECO:0000256" key="3">
    <source>
        <dbReference type="ARBA" id="ARBA00012513"/>
    </source>
</evidence>
<keyword evidence="10" id="KW-0067">ATP-binding</keyword>
<feature type="compositionally biased region" description="Acidic residues" evidence="15">
    <location>
        <begin position="615"/>
        <end position="625"/>
    </location>
</feature>
<dbReference type="SMART" id="SM00220">
    <property type="entry name" value="S_TKc"/>
    <property type="match status" value="1"/>
</dbReference>
<evidence type="ECO:0000256" key="14">
    <source>
        <dbReference type="ARBA" id="ARBA00048679"/>
    </source>
</evidence>
<feature type="compositionally biased region" description="Basic and acidic residues" evidence="15">
    <location>
        <begin position="552"/>
        <end position="563"/>
    </location>
</feature>
<comment type="subunit">
    <text evidence="2">Component of the EKC/KEOPS complex composed of at least BUD32, CGI121, GON7, KAE1 and PCC1; the whole complex dimerizes.</text>
</comment>
<evidence type="ECO:0000256" key="7">
    <source>
        <dbReference type="ARBA" id="ARBA00022679"/>
    </source>
</evidence>
<keyword evidence="9 17" id="KW-0418">Kinase</keyword>
<feature type="domain" description="Protein kinase" evidence="16">
    <location>
        <begin position="60"/>
        <end position="483"/>
    </location>
</feature>
<dbReference type="GO" id="GO:0005634">
    <property type="term" value="C:nucleus"/>
    <property type="evidence" value="ECO:0007669"/>
    <property type="project" value="TreeGrafter"/>
</dbReference>
<evidence type="ECO:0000256" key="2">
    <source>
        <dbReference type="ARBA" id="ARBA00011534"/>
    </source>
</evidence>
<evidence type="ECO:0000259" key="16">
    <source>
        <dbReference type="PROSITE" id="PS50011"/>
    </source>
</evidence>
<feature type="region of interest" description="Disordered" evidence="15">
    <location>
        <begin position="504"/>
        <end position="693"/>
    </location>
</feature>
<dbReference type="PROSITE" id="PS00109">
    <property type="entry name" value="PROTEIN_KINASE_TYR"/>
    <property type="match status" value="1"/>
</dbReference>
<evidence type="ECO:0000256" key="12">
    <source>
        <dbReference type="ARBA" id="ARBA00033194"/>
    </source>
</evidence>
<keyword evidence="7" id="KW-0808">Transferase</keyword>
<organism evidence="17 18">
    <name type="scientific">Lasiosphaeria ovina</name>
    <dbReference type="NCBI Taxonomy" id="92902"/>
    <lineage>
        <taxon>Eukaryota</taxon>
        <taxon>Fungi</taxon>
        <taxon>Dikarya</taxon>
        <taxon>Ascomycota</taxon>
        <taxon>Pezizomycotina</taxon>
        <taxon>Sordariomycetes</taxon>
        <taxon>Sordariomycetidae</taxon>
        <taxon>Sordariales</taxon>
        <taxon>Lasiosphaeriaceae</taxon>
        <taxon>Lasiosphaeria</taxon>
    </lineage>
</organism>
<comment type="caution">
    <text evidence="17">The sequence shown here is derived from an EMBL/GenBank/DDBJ whole genome shotgun (WGS) entry which is preliminary data.</text>
</comment>
<evidence type="ECO:0000313" key="18">
    <source>
        <dbReference type="Proteomes" id="UP001287356"/>
    </source>
</evidence>
<gene>
    <name evidence="17" type="ORF">B0T24DRAFT_644242</name>
</gene>
<evidence type="ECO:0000256" key="8">
    <source>
        <dbReference type="ARBA" id="ARBA00022741"/>
    </source>
</evidence>
<feature type="compositionally biased region" description="Polar residues" evidence="15">
    <location>
        <begin position="570"/>
        <end position="581"/>
    </location>
</feature>
<evidence type="ECO:0000256" key="4">
    <source>
        <dbReference type="ARBA" id="ARBA00013948"/>
    </source>
</evidence>
<dbReference type="Gene3D" id="3.30.200.20">
    <property type="entry name" value="Phosphorylase Kinase, domain 1"/>
    <property type="match status" value="1"/>
</dbReference>
<dbReference type="Gene3D" id="1.10.510.10">
    <property type="entry name" value="Transferase(Phosphotransferase) domain 1"/>
    <property type="match status" value="1"/>
</dbReference>
<comment type="catalytic activity">
    <reaction evidence="14">
        <text>L-seryl-[protein] + ATP = O-phospho-L-seryl-[protein] + ADP + H(+)</text>
        <dbReference type="Rhea" id="RHEA:17989"/>
        <dbReference type="Rhea" id="RHEA-COMP:9863"/>
        <dbReference type="Rhea" id="RHEA-COMP:11604"/>
        <dbReference type="ChEBI" id="CHEBI:15378"/>
        <dbReference type="ChEBI" id="CHEBI:29999"/>
        <dbReference type="ChEBI" id="CHEBI:30616"/>
        <dbReference type="ChEBI" id="CHEBI:83421"/>
        <dbReference type="ChEBI" id="CHEBI:456216"/>
        <dbReference type="EC" id="2.7.11.1"/>
    </reaction>
</comment>
<keyword evidence="6" id="KW-0723">Serine/threonine-protein kinase</keyword>
<dbReference type="InterPro" id="IPR051175">
    <property type="entry name" value="CLK_kinases"/>
</dbReference>
<proteinExistence type="predicted"/>
<evidence type="ECO:0000256" key="13">
    <source>
        <dbReference type="ARBA" id="ARBA00047899"/>
    </source>
</evidence>
<keyword evidence="18" id="KW-1185">Reference proteome</keyword>
<reference evidence="17" key="1">
    <citation type="journal article" date="2023" name="Mol. Phylogenet. Evol.">
        <title>Genome-scale phylogeny and comparative genomics of the fungal order Sordariales.</title>
        <authorList>
            <person name="Hensen N."/>
            <person name="Bonometti L."/>
            <person name="Westerberg I."/>
            <person name="Brannstrom I.O."/>
            <person name="Guillou S."/>
            <person name="Cros-Aarteil S."/>
            <person name="Calhoun S."/>
            <person name="Haridas S."/>
            <person name="Kuo A."/>
            <person name="Mondo S."/>
            <person name="Pangilinan J."/>
            <person name="Riley R."/>
            <person name="LaButti K."/>
            <person name="Andreopoulos B."/>
            <person name="Lipzen A."/>
            <person name="Chen C."/>
            <person name="Yan M."/>
            <person name="Daum C."/>
            <person name="Ng V."/>
            <person name="Clum A."/>
            <person name="Steindorff A."/>
            <person name="Ohm R.A."/>
            <person name="Martin F."/>
            <person name="Silar P."/>
            <person name="Natvig D.O."/>
            <person name="Lalanne C."/>
            <person name="Gautier V."/>
            <person name="Ament-Velasquez S.L."/>
            <person name="Kruys A."/>
            <person name="Hutchinson M.I."/>
            <person name="Powell A.J."/>
            <person name="Barry K."/>
            <person name="Miller A.N."/>
            <person name="Grigoriev I.V."/>
            <person name="Debuchy R."/>
            <person name="Gladieux P."/>
            <person name="Hiltunen Thoren M."/>
            <person name="Johannesson H."/>
        </authorList>
    </citation>
    <scope>NUCLEOTIDE SEQUENCE</scope>
    <source>
        <strain evidence="17">CBS 958.72</strain>
    </source>
</reference>
<dbReference type="InterPro" id="IPR011009">
    <property type="entry name" value="Kinase-like_dom_sf"/>
</dbReference>
<evidence type="ECO:0000256" key="9">
    <source>
        <dbReference type="ARBA" id="ARBA00022777"/>
    </source>
</evidence>
<dbReference type="GO" id="GO:0004674">
    <property type="term" value="F:protein serine/threonine kinase activity"/>
    <property type="evidence" value="ECO:0007669"/>
    <property type="project" value="UniProtKB-KW"/>
</dbReference>
<evidence type="ECO:0000256" key="1">
    <source>
        <dbReference type="ARBA" id="ARBA00003747"/>
    </source>
</evidence>
<dbReference type="InterPro" id="IPR000719">
    <property type="entry name" value="Prot_kinase_dom"/>
</dbReference>
<feature type="compositionally biased region" description="Low complexity" evidence="15">
    <location>
        <begin position="504"/>
        <end position="522"/>
    </location>
</feature>
<dbReference type="InterPro" id="IPR008266">
    <property type="entry name" value="Tyr_kinase_AS"/>
</dbReference>
<comment type="catalytic activity">
    <reaction evidence="13">
        <text>L-threonyl-[protein] + ATP = O-phospho-L-threonyl-[protein] + ADP + H(+)</text>
        <dbReference type="Rhea" id="RHEA:46608"/>
        <dbReference type="Rhea" id="RHEA-COMP:11060"/>
        <dbReference type="Rhea" id="RHEA-COMP:11605"/>
        <dbReference type="ChEBI" id="CHEBI:15378"/>
        <dbReference type="ChEBI" id="CHEBI:30013"/>
        <dbReference type="ChEBI" id="CHEBI:30616"/>
        <dbReference type="ChEBI" id="CHEBI:61977"/>
        <dbReference type="ChEBI" id="CHEBI:456216"/>
        <dbReference type="EC" id="2.7.11.1"/>
    </reaction>
</comment>
<dbReference type="GO" id="GO:0005524">
    <property type="term" value="F:ATP binding"/>
    <property type="evidence" value="ECO:0007669"/>
    <property type="project" value="UniProtKB-KW"/>
</dbReference>
<reference evidence="17" key="2">
    <citation type="submission" date="2023-06" db="EMBL/GenBank/DDBJ databases">
        <authorList>
            <consortium name="Lawrence Berkeley National Laboratory"/>
            <person name="Haridas S."/>
            <person name="Hensen N."/>
            <person name="Bonometti L."/>
            <person name="Westerberg I."/>
            <person name="Brannstrom I.O."/>
            <person name="Guillou S."/>
            <person name="Cros-Aarteil S."/>
            <person name="Calhoun S."/>
            <person name="Kuo A."/>
            <person name="Mondo S."/>
            <person name="Pangilinan J."/>
            <person name="Riley R."/>
            <person name="Labutti K."/>
            <person name="Andreopoulos B."/>
            <person name="Lipzen A."/>
            <person name="Chen C."/>
            <person name="Yanf M."/>
            <person name="Daum C."/>
            <person name="Ng V."/>
            <person name="Clum A."/>
            <person name="Steindorff A."/>
            <person name="Ohm R."/>
            <person name="Martin F."/>
            <person name="Silar P."/>
            <person name="Natvig D."/>
            <person name="Lalanne C."/>
            <person name="Gautier V."/>
            <person name="Ament-Velasquez S.L."/>
            <person name="Kruys A."/>
            <person name="Hutchinson M.I."/>
            <person name="Powell A.J."/>
            <person name="Barry K."/>
            <person name="Miller A.N."/>
            <person name="Grigoriev I.V."/>
            <person name="Debuchy R."/>
            <person name="Gladieux P."/>
            <person name="Thoren M.H."/>
            <person name="Johannesson H."/>
        </authorList>
    </citation>
    <scope>NUCLEOTIDE SEQUENCE</scope>
    <source>
        <strain evidence="17">CBS 958.72</strain>
    </source>
</reference>
<protein>
    <recommendedName>
        <fullName evidence="5">EKC/KEOPS complex subunit BUD32</fullName>
        <ecNumber evidence="3">2.7.11.1</ecNumber>
    </recommendedName>
    <alternativeName>
        <fullName evidence="11 12">Atypical Serine/threonine protein kinase BUD32</fullName>
    </alternativeName>
    <alternativeName>
        <fullName evidence="4">EKC/KEOPS complex subunit bud32</fullName>
    </alternativeName>
</protein>
<dbReference type="EMBL" id="JAULSN010000016">
    <property type="protein sequence ID" value="KAK3358414.1"/>
    <property type="molecule type" value="Genomic_DNA"/>
</dbReference>
<comment type="function">
    <text evidence="1">Component of the EKC/KEOPS complex that is required for the formation of a threonylcarbamoyl group on adenosine at position 37 (t(6)A37) in tRNAs that read codons beginning with adenine. The complex is probably involved in the transfer of the threonylcarbamoyl moiety of threonylcarbamoyl-AMP (TC-AMP) to the N6 group of A37. BUD32 has ATPase activity in the context of the EKC/KEOPS complex and likely plays a supporting role to the catalytic subunit KAE1. The EKC/KEOPS complex also promotes both telomere uncapping and telomere elongation. The complex is required for efficient recruitment of transcriptional coactivators.</text>
</comment>
<accession>A0AAE0JRN6</accession>
<name>A0AAE0JRN6_9PEZI</name>
<dbReference type="PANTHER" id="PTHR45646:SF11">
    <property type="entry name" value="SERINE_THREONINE-PROTEIN KINASE DOA"/>
    <property type="match status" value="1"/>
</dbReference>
<dbReference type="EC" id="2.7.11.1" evidence="3"/>
<dbReference type="Proteomes" id="UP001287356">
    <property type="component" value="Unassembled WGS sequence"/>
</dbReference>
<evidence type="ECO:0000256" key="5">
    <source>
        <dbReference type="ARBA" id="ARBA00019973"/>
    </source>
</evidence>
<dbReference type="SUPFAM" id="SSF56112">
    <property type="entry name" value="Protein kinase-like (PK-like)"/>
    <property type="match status" value="1"/>
</dbReference>
<evidence type="ECO:0000313" key="17">
    <source>
        <dbReference type="EMBL" id="KAK3358414.1"/>
    </source>
</evidence>
<dbReference type="PANTHER" id="PTHR45646">
    <property type="entry name" value="SERINE/THREONINE-PROTEIN KINASE DOA-RELATED"/>
    <property type="match status" value="1"/>
</dbReference>
<dbReference type="PROSITE" id="PS50011">
    <property type="entry name" value="PROTEIN_KINASE_DOM"/>
    <property type="match status" value="1"/>
</dbReference>
<evidence type="ECO:0000256" key="6">
    <source>
        <dbReference type="ARBA" id="ARBA00022527"/>
    </source>
</evidence>
<evidence type="ECO:0000256" key="15">
    <source>
        <dbReference type="SAM" id="MobiDB-lite"/>
    </source>
</evidence>